<proteinExistence type="predicted"/>
<keyword evidence="2" id="KW-0648">Protein biosynthesis</keyword>
<sequence length="75" mass="8686">MKIKRYSDCEPLILSLQGQGHDSLEHDKLRKIFSDLSSSNEDEDETQHPDEENGNVTDTEEDVERPLQEKLKESE</sequence>
<dbReference type="InParanoid" id="L9L1R8"/>
<keyword evidence="3" id="KW-1185">Reference proteome</keyword>
<dbReference type="AlphaFoldDB" id="L9L1R8"/>
<evidence type="ECO:0000313" key="3">
    <source>
        <dbReference type="Proteomes" id="UP000011518"/>
    </source>
</evidence>
<feature type="compositionally biased region" description="Basic and acidic residues" evidence="1">
    <location>
        <begin position="64"/>
        <end position="75"/>
    </location>
</feature>
<evidence type="ECO:0000313" key="2">
    <source>
        <dbReference type="EMBL" id="ELW68976.1"/>
    </source>
</evidence>
<gene>
    <name evidence="2" type="ORF">TREES_T100015874</name>
</gene>
<reference evidence="3" key="1">
    <citation type="submission" date="2012-07" db="EMBL/GenBank/DDBJ databases">
        <title>Genome of the Chinese tree shrew, a rising model animal genetically related to primates.</title>
        <authorList>
            <person name="Zhang G."/>
            <person name="Fan Y."/>
            <person name="Yao Y."/>
            <person name="Huang Z."/>
        </authorList>
    </citation>
    <scope>NUCLEOTIDE SEQUENCE [LARGE SCALE GENOMIC DNA]</scope>
</reference>
<dbReference type="EMBL" id="KB320555">
    <property type="protein sequence ID" value="ELW68976.1"/>
    <property type="molecule type" value="Genomic_DNA"/>
</dbReference>
<keyword evidence="2" id="KW-0396">Initiation factor</keyword>
<organism evidence="2 3">
    <name type="scientific">Tupaia chinensis</name>
    <name type="common">Chinese tree shrew</name>
    <name type="synonym">Tupaia belangeri chinensis</name>
    <dbReference type="NCBI Taxonomy" id="246437"/>
    <lineage>
        <taxon>Eukaryota</taxon>
        <taxon>Metazoa</taxon>
        <taxon>Chordata</taxon>
        <taxon>Craniata</taxon>
        <taxon>Vertebrata</taxon>
        <taxon>Euteleostomi</taxon>
        <taxon>Mammalia</taxon>
        <taxon>Eutheria</taxon>
        <taxon>Euarchontoglires</taxon>
        <taxon>Scandentia</taxon>
        <taxon>Tupaiidae</taxon>
        <taxon>Tupaia</taxon>
    </lineage>
</organism>
<dbReference type="STRING" id="246437.L9L1R8"/>
<reference evidence="3" key="2">
    <citation type="journal article" date="2013" name="Nat. Commun.">
        <title>Genome of the Chinese tree shrew.</title>
        <authorList>
            <person name="Fan Y."/>
            <person name="Huang Z.Y."/>
            <person name="Cao C.C."/>
            <person name="Chen C.S."/>
            <person name="Chen Y.X."/>
            <person name="Fan D.D."/>
            <person name="He J."/>
            <person name="Hou H.L."/>
            <person name="Hu L."/>
            <person name="Hu X.T."/>
            <person name="Jiang X.T."/>
            <person name="Lai R."/>
            <person name="Lang Y.S."/>
            <person name="Liang B."/>
            <person name="Liao S.G."/>
            <person name="Mu D."/>
            <person name="Ma Y.Y."/>
            <person name="Niu Y.Y."/>
            <person name="Sun X.Q."/>
            <person name="Xia J.Q."/>
            <person name="Xiao J."/>
            <person name="Xiong Z.Q."/>
            <person name="Xu L."/>
            <person name="Yang L."/>
            <person name="Zhang Y."/>
            <person name="Zhao W."/>
            <person name="Zhao X.D."/>
            <person name="Zheng Y.T."/>
            <person name="Zhou J.M."/>
            <person name="Zhu Y.B."/>
            <person name="Zhang G.J."/>
            <person name="Wang J."/>
            <person name="Yao Y.G."/>
        </authorList>
    </citation>
    <scope>NUCLEOTIDE SEQUENCE [LARGE SCALE GENOMIC DNA]</scope>
</reference>
<dbReference type="GO" id="GO:0003743">
    <property type="term" value="F:translation initiation factor activity"/>
    <property type="evidence" value="ECO:0007669"/>
    <property type="project" value="UniProtKB-KW"/>
</dbReference>
<evidence type="ECO:0000256" key="1">
    <source>
        <dbReference type="SAM" id="MobiDB-lite"/>
    </source>
</evidence>
<name>L9L1R8_TUPCH</name>
<feature type="region of interest" description="Disordered" evidence="1">
    <location>
        <begin position="34"/>
        <end position="75"/>
    </location>
</feature>
<dbReference type="Proteomes" id="UP000011518">
    <property type="component" value="Unassembled WGS sequence"/>
</dbReference>
<accession>L9L1R8</accession>
<protein>
    <submittedName>
        <fullName evidence="2">Transcription initiation factor TFIID subunit 7</fullName>
    </submittedName>
</protein>